<sequence length="446" mass="50603">MDEVPVERIFHQLLPSPSLKFIFPFAPKLDTKRLSSSSIRVMEPPRKKAASALFTRMRRSQLVLPIVEKSRIDEFHGHFLSEGYDESFLLAPIVCDMNFDNNVTLLDTFINQLQRHPYVDVLFLGDAELFRFFLQHRRVLGDRLWYAPDAQEITRSLSHDELKSAVPWGLYTVAYLGKDHETPHRRREVRRLDSMGYPVLESALIHDCITVVEELLFNSSSNHLTGRMDWGDDGYRAGGDYMRMFLLPETSPRFLIPQFSPWMVDGVAEVSDYGDDEETSDGASNQDMEEYRNYDEADYFEYLDALLERQDQADTPTYNYPPYIKWISQSLTGNAGCVGASIACSFCALLREATGGGSVACYGSCSMGIFGNCIGMLGLYFTRVYADNSVICTELFSQGYLDLDTYVTDASFGVTLNQDVVEGYHILAKPAVSVMKWSPTFTKVVR</sequence>
<protein>
    <submittedName>
        <fullName evidence="1">Uncharacterized protein</fullName>
    </submittedName>
</protein>
<organism evidence="1">
    <name type="scientific">Cyprideis torosa</name>
    <dbReference type="NCBI Taxonomy" id="163714"/>
    <lineage>
        <taxon>Eukaryota</taxon>
        <taxon>Metazoa</taxon>
        <taxon>Ecdysozoa</taxon>
        <taxon>Arthropoda</taxon>
        <taxon>Crustacea</taxon>
        <taxon>Oligostraca</taxon>
        <taxon>Ostracoda</taxon>
        <taxon>Podocopa</taxon>
        <taxon>Podocopida</taxon>
        <taxon>Cytherocopina</taxon>
        <taxon>Cytheroidea</taxon>
        <taxon>Cytherideidae</taxon>
        <taxon>Cyprideis</taxon>
    </lineage>
</organism>
<proteinExistence type="predicted"/>
<evidence type="ECO:0000313" key="1">
    <source>
        <dbReference type="EMBL" id="CAD7222698.1"/>
    </source>
</evidence>
<name>A0A7R8W527_9CRUS</name>
<dbReference type="EMBL" id="OB660093">
    <property type="protein sequence ID" value="CAD7222698.1"/>
    <property type="molecule type" value="Genomic_DNA"/>
</dbReference>
<dbReference type="AlphaFoldDB" id="A0A7R8W527"/>
<accession>A0A7R8W527</accession>
<gene>
    <name evidence="1" type="ORF">CTOB1V02_LOCUS699</name>
</gene>
<reference evidence="1" key="1">
    <citation type="submission" date="2020-11" db="EMBL/GenBank/DDBJ databases">
        <authorList>
            <person name="Tran Van P."/>
        </authorList>
    </citation>
    <scope>NUCLEOTIDE SEQUENCE</scope>
</reference>
<dbReference type="OrthoDB" id="10012363at2759"/>